<accession>A0A0K1PJ48</accession>
<organism evidence="1 2">
    <name type="scientific">Vulgatibacter incomptus</name>
    <dbReference type="NCBI Taxonomy" id="1391653"/>
    <lineage>
        <taxon>Bacteria</taxon>
        <taxon>Pseudomonadati</taxon>
        <taxon>Myxococcota</taxon>
        <taxon>Myxococcia</taxon>
        <taxon>Myxococcales</taxon>
        <taxon>Cystobacterineae</taxon>
        <taxon>Vulgatibacteraceae</taxon>
        <taxon>Vulgatibacter</taxon>
    </lineage>
</organism>
<dbReference type="SUPFAM" id="SSF51126">
    <property type="entry name" value="Pectin lyase-like"/>
    <property type="match status" value="1"/>
</dbReference>
<evidence type="ECO:0000313" key="2">
    <source>
        <dbReference type="Proteomes" id="UP000055590"/>
    </source>
</evidence>
<evidence type="ECO:0008006" key="3">
    <source>
        <dbReference type="Google" id="ProtNLM"/>
    </source>
</evidence>
<dbReference type="KEGG" id="vin:AKJ08_3516"/>
<protein>
    <recommendedName>
        <fullName evidence="3">Lipoprotein</fullName>
    </recommendedName>
</protein>
<dbReference type="InterPro" id="IPR011050">
    <property type="entry name" value="Pectin_lyase_fold/virulence"/>
</dbReference>
<proteinExistence type="predicted"/>
<gene>
    <name evidence="1" type="ORF">AKJ08_3516</name>
</gene>
<dbReference type="PROSITE" id="PS51257">
    <property type="entry name" value="PROKAR_LIPOPROTEIN"/>
    <property type="match status" value="1"/>
</dbReference>
<dbReference type="EMBL" id="CP012332">
    <property type="protein sequence ID" value="AKU93129.1"/>
    <property type="molecule type" value="Genomic_DNA"/>
</dbReference>
<keyword evidence="2" id="KW-1185">Reference proteome</keyword>
<reference evidence="1 2" key="1">
    <citation type="submission" date="2015-08" db="EMBL/GenBank/DDBJ databases">
        <authorList>
            <person name="Babu N.S."/>
            <person name="Beckwith C.J."/>
            <person name="Beseler K.G."/>
            <person name="Brison A."/>
            <person name="Carone J.V."/>
            <person name="Caskin T.P."/>
            <person name="Diamond M."/>
            <person name="Durham M.E."/>
            <person name="Foxe J.M."/>
            <person name="Go M."/>
            <person name="Henderson B.A."/>
            <person name="Jones I.B."/>
            <person name="McGettigan J.A."/>
            <person name="Micheletti S.J."/>
            <person name="Nasrallah M.E."/>
            <person name="Ortiz D."/>
            <person name="Piller C.R."/>
            <person name="Privatt S.R."/>
            <person name="Schneider S.L."/>
            <person name="Sharp S."/>
            <person name="Smith T.C."/>
            <person name="Stanton J.D."/>
            <person name="Ullery H.E."/>
            <person name="Wilson R.J."/>
            <person name="Serrano M.G."/>
            <person name="Buck G."/>
            <person name="Lee V."/>
            <person name="Wang Y."/>
            <person name="Carvalho R."/>
            <person name="Voegtly L."/>
            <person name="Shi R."/>
            <person name="Duckworth R."/>
            <person name="Johnson A."/>
            <person name="Loviza R."/>
            <person name="Walstead R."/>
            <person name="Shah Z."/>
            <person name="Kiflezghi M."/>
            <person name="Wade K."/>
            <person name="Ball S.L."/>
            <person name="Bradley K.W."/>
            <person name="Asai D.J."/>
            <person name="Bowman C.A."/>
            <person name="Russell D.A."/>
            <person name="Pope W.H."/>
            <person name="Jacobs-Sera D."/>
            <person name="Hendrix R.W."/>
            <person name="Hatfull G.F."/>
        </authorList>
    </citation>
    <scope>NUCLEOTIDE SEQUENCE [LARGE SCALE GENOMIC DNA]</scope>
    <source>
        <strain evidence="1 2">DSM 27710</strain>
    </source>
</reference>
<evidence type="ECO:0000313" key="1">
    <source>
        <dbReference type="EMBL" id="AKU93129.1"/>
    </source>
</evidence>
<dbReference type="Proteomes" id="UP000055590">
    <property type="component" value="Chromosome"/>
</dbReference>
<name>A0A0K1PJ48_9BACT</name>
<dbReference type="AlphaFoldDB" id="A0A0K1PJ48"/>
<sequence length="608" mass="63253">MGRRDLFSTHRWTAPAVMFLVLAGGGCSTAPDGSSGDSAISAGAGLEMQESELRIAMPYRLPQGCLDGSLPQWSAGDWVCGELPKDTLAGLSCASGQVAKWSGSGWSCADDWDNGPAAGVGISVSGTTVSVSAEFRLPERCDNGSIPRWDGTEWKCAIERDTLASLSCVPGAVPRWDGIGWTCGVDDDTLAFLSCGEGQVPRWVGSRWVCSADSSVSYGAGLSQTGDTVAIAQSYRLPQTCANDQVATWSGTSWECAARGTLTAVNPGPGLVGQASDGTATVGLDLAFTDDRYQARYQRTRVVSPVGADPLANGTALLSVVDAIRNSTSVIEPWLIRVEPGTYDVGTLRVELPPDVVLEGAGPSHTIIRGSGSRVIAALWPGRTEIRSLRVELSSTNSLGEVTAISADEQDLRLVRVDISASGVGQVWGVKSRRIRYRGPAPDLALESCRIEVQGIAHGVSGGVVSIKGSEILVGGVGPSLGVRAFDDLEIEGTKISASAGPNTNAVAMAFEVSEAVARIRSTELIAKGSVDAVGASLRCGRLLLTLSSVTFDGARIESTGAAIESQDCPVRVGASMVQGSVLLESRGSITCAFAYDSSYQPLDAGCL</sequence>